<dbReference type="RefSeq" id="XP_038828817.1">
    <property type="nucleotide sequence ID" value="XM_038972889.1"/>
</dbReference>
<sequence>MSGFNFGSGAIGSTNAGGGFSFGAAASTPAAAGTGGFTLGGALGATAPASTTSSLGLGASLFSQKPTGGFSFNTPPSGAPAASTAPTTGFSMTFNKPSASAQPFSLTAASSAPTGAGLTLGSVLTSTAPQQGATGFSLNLGGVAASTAPSTGLSLGSSMFSNMATTGLGQTTLGSGGLTLGSLASTSTAVSAAPSLGLGGVDFSTSSEKKSDKSSGASPQDSKALKDENLPPVICQDVDNFQKFVKEQKQVHEEISRMSSKAMLKVQDDIKSLKQLLSVSASGLQRNALAIDKLKMETAQELKNADIALRTQKTPPGLQHDNTAPYDYFRCLVEQFEVQLQQYRQQIEELENHLTTQGSGSHITPQDLSLAMQKLYQTFVALAAQLQSVHENVKTLKQQYLGYRRAFLEDSTDVFESKRVASKKWQSAPRITTGPAPFSSVPNAAAVAMAATLSQQQQPGPGSQASLGSGLGNPFALGVGSSLGTSGLGVFGGGPGFGGVATGGSSFGFSSATKPSGGSLSAGFGSNSSSGFNFSNPGLNASAGLTFGVSNPPATGFGTGGPLLQLKKPPVGNKRGKR</sequence>
<evidence type="ECO:0000256" key="4">
    <source>
        <dbReference type="ARBA" id="ARBA00022927"/>
    </source>
</evidence>
<evidence type="ECO:0000256" key="1">
    <source>
        <dbReference type="ARBA" id="ARBA00004567"/>
    </source>
</evidence>
<dbReference type="GO" id="GO:0005643">
    <property type="term" value="C:nuclear pore"/>
    <property type="evidence" value="ECO:0007669"/>
    <property type="project" value="UniProtKB-SubCell"/>
</dbReference>
<dbReference type="AlphaFoldDB" id="A0A8U0PR55"/>
<dbReference type="InterPro" id="IPR024882">
    <property type="entry name" value="NUP58/p45/49"/>
</dbReference>
<evidence type="ECO:0000256" key="2">
    <source>
        <dbReference type="ARBA" id="ARBA00022448"/>
    </source>
</evidence>
<dbReference type="GeneID" id="120027832"/>
<evidence type="ECO:0000313" key="10">
    <source>
        <dbReference type="RefSeq" id="XP_038828817.1"/>
    </source>
</evidence>
<feature type="region of interest" description="Disordered" evidence="8">
    <location>
        <begin position="552"/>
        <end position="578"/>
    </location>
</feature>
<dbReference type="PANTHER" id="PTHR13437">
    <property type="entry name" value="NUCLEOPORIN P58/P45 NUCLEOPORIN-LIKE PROTEIN 1"/>
    <property type="match status" value="1"/>
</dbReference>
<organism evidence="9 10">
    <name type="scientific">Salvelinus namaycush</name>
    <name type="common">Lake trout</name>
    <name type="synonym">Salmo namaycush</name>
    <dbReference type="NCBI Taxonomy" id="8040"/>
    <lineage>
        <taxon>Eukaryota</taxon>
        <taxon>Metazoa</taxon>
        <taxon>Chordata</taxon>
        <taxon>Craniata</taxon>
        <taxon>Vertebrata</taxon>
        <taxon>Euteleostomi</taxon>
        <taxon>Actinopterygii</taxon>
        <taxon>Neopterygii</taxon>
        <taxon>Teleostei</taxon>
        <taxon>Protacanthopterygii</taxon>
        <taxon>Salmoniformes</taxon>
        <taxon>Salmonidae</taxon>
        <taxon>Salmoninae</taxon>
        <taxon>Salvelinus</taxon>
    </lineage>
</organism>
<evidence type="ECO:0000256" key="6">
    <source>
        <dbReference type="ARBA" id="ARBA00023132"/>
    </source>
</evidence>
<dbReference type="GO" id="GO:0008139">
    <property type="term" value="F:nuclear localization sequence binding"/>
    <property type="evidence" value="ECO:0007669"/>
    <property type="project" value="InterPro"/>
</dbReference>
<gene>
    <name evidence="10" type="primary">LOC120027832</name>
</gene>
<evidence type="ECO:0000256" key="5">
    <source>
        <dbReference type="ARBA" id="ARBA00023010"/>
    </source>
</evidence>
<comment type="subcellular location">
    <subcellularLocation>
        <location evidence="1">Nucleus</location>
        <location evidence="1">Nuclear pore complex</location>
    </subcellularLocation>
</comment>
<keyword evidence="7" id="KW-0539">Nucleus</keyword>
<keyword evidence="5" id="KW-0811">Translocation</keyword>
<evidence type="ECO:0000256" key="8">
    <source>
        <dbReference type="SAM" id="MobiDB-lite"/>
    </source>
</evidence>
<keyword evidence="3" id="KW-0509">mRNA transport</keyword>
<evidence type="ECO:0000256" key="3">
    <source>
        <dbReference type="ARBA" id="ARBA00022816"/>
    </source>
</evidence>
<dbReference type="PANTHER" id="PTHR13437:SF2">
    <property type="entry name" value="NUCLEOPORIN P58_P45"/>
    <property type="match status" value="1"/>
</dbReference>
<dbReference type="Gene3D" id="6.10.140.1350">
    <property type="match status" value="1"/>
</dbReference>
<feature type="region of interest" description="Disordered" evidence="8">
    <location>
        <begin position="204"/>
        <end position="229"/>
    </location>
</feature>
<dbReference type="GO" id="GO:0017056">
    <property type="term" value="F:structural constituent of nuclear pore"/>
    <property type="evidence" value="ECO:0007669"/>
    <property type="project" value="InterPro"/>
</dbReference>
<keyword evidence="2" id="KW-0813">Transport</keyword>
<dbReference type="Pfam" id="PF15967">
    <property type="entry name" value="Nucleoporin_FG2"/>
    <property type="match status" value="1"/>
</dbReference>
<evidence type="ECO:0000256" key="7">
    <source>
        <dbReference type="ARBA" id="ARBA00023242"/>
    </source>
</evidence>
<reference evidence="10" key="1">
    <citation type="submission" date="2025-08" db="UniProtKB">
        <authorList>
            <consortium name="RefSeq"/>
        </authorList>
    </citation>
    <scope>IDENTIFICATION</scope>
    <source>
        <tissue evidence="10">White muscle</tissue>
    </source>
</reference>
<accession>A0A8U0PR55</accession>
<keyword evidence="4" id="KW-0653">Protein transport</keyword>
<keyword evidence="6" id="KW-0906">Nuclear pore complex</keyword>
<dbReference type="GO" id="GO:0015031">
    <property type="term" value="P:protein transport"/>
    <property type="evidence" value="ECO:0007669"/>
    <property type="project" value="UniProtKB-KW"/>
</dbReference>
<evidence type="ECO:0000313" key="9">
    <source>
        <dbReference type="Proteomes" id="UP000808372"/>
    </source>
</evidence>
<dbReference type="Proteomes" id="UP000808372">
    <property type="component" value="Chromosome 33"/>
</dbReference>
<keyword evidence="9" id="KW-1185">Reference proteome</keyword>
<proteinExistence type="predicted"/>
<protein>
    <submittedName>
        <fullName evidence="10">Nucleoporin p58/p45-like isoform X4</fullName>
    </submittedName>
</protein>
<name>A0A8U0PR55_SALNM</name>
<dbReference type="GO" id="GO:0051028">
    <property type="term" value="P:mRNA transport"/>
    <property type="evidence" value="ECO:0007669"/>
    <property type="project" value="UniProtKB-KW"/>
</dbReference>